<accession>A0AAW4WXZ5</accession>
<dbReference type="EMBL" id="JAJFAT010000007">
    <property type="protein sequence ID" value="MCC3144903.1"/>
    <property type="molecule type" value="Genomic_DNA"/>
</dbReference>
<proteinExistence type="predicted"/>
<protein>
    <submittedName>
        <fullName evidence="1">Uncharacterized protein</fullName>
    </submittedName>
</protein>
<dbReference type="AlphaFoldDB" id="A0AAW4WXZ5"/>
<organism evidence="1 2">
    <name type="scientific">Halanaerobium polyolivorans</name>
    <dbReference type="NCBI Taxonomy" id="2886943"/>
    <lineage>
        <taxon>Bacteria</taxon>
        <taxon>Bacillati</taxon>
        <taxon>Bacillota</taxon>
        <taxon>Clostridia</taxon>
        <taxon>Halanaerobiales</taxon>
        <taxon>Halanaerobiaceae</taxon>
        <taxon>Halanaerobium</taxon>
    </lineage>
</organism>
<dbReference type="Proteomes" id="UP001199296">
    <property type="component" value="Unassembled WGS sequence"/>
</dbReference>
<reference evidence="1 2" key="1">
    <citation type="submission" date="2021-10" db="EMBL/GenBank/DDBJ databases">
        <authorList>
            <person name="Grouzdev D.S."/>
            <person name="Pantiukh K.S."/>
            <person name="Krutkina M.S."/>
        </authorList>
    </citation>
    <scope>NUCLEOTIDE SEQUENCE [LARGE SCALE GENOMIC DNA]</scope>
    <source>
        <strain evidence="1 2">Z-7514</strain>
    </source>
</reference>
<evidence type="ECO:0000313" key="2">
    <source>
        <dbReference type="Proteomes" id="UP001199296"/>
    </source>
</evidence>
<dbReference type="RefSeq" id="WP_229345201.1">
    <property type="nucleotide sequence ID" value="NZ_JAJFAT010000007.1"/>
</dbReference>
<sequence>MKMEYYRKAAAVLIVVLALILPFALKESQITAVVDLDHVTAESSYINYLKENNGGEFEQNAELEAEIMQLVKESSAELAERKNYQTVVLKHPIYKGGEDITENLIKEIDRNNGF</sequence>
<evidence type="ECO:0000313" key="1">
    <source>
        <dbReference type="EMBL" id="MCC3144903.1"/>
    </source>
</evidence>
<name>A0AAW4WXZ5_9FIRM</name>
<keyword evidence="2" id="KW-1185">Reference proteome</keyword>
<comment type="caution">
    <text evidence="1">The sequence shown here is derived from an EMBL/GenBank/DDBJ whole genome shotgun (WGS) entry which is preliminary data.</text>
</comment>
<gene>
    <name evidence="1" type="ORF">LJ207_06165</name>
</gene>